<dbReference type="AlphaFoldDB" id="A0A4P6ZV24"/>
<name>A0A4P6ZV24_9BACL</name>
<evidence type="ECO:0000256" key="1">
    <source>
        <dbReference type="ARBA" id="ARBA00022801"/>
    </source>
</evidence>
<dbReference type="EMBL" id="CP038015">
    <property type="protein sequence ID" value="QBP39828.1"/>
    <property type="molecule type" value="Genomic_DNA"/>
</dbReference>
<feature type="domain" description="MurNAc-LAA" evidence="2">
    <location>
        <begin position="117"/>
        <end position="229"/>
    </location>
</feature>
<gene>
    <name evidence="3" type="ORF">E2636_01005</name>
</gene>
<dbReference type="Pfam" id="PF01520">
    <property type="entry name" value="Amidase_3"/>
    <property type="match status" value="1"/>
</dbReference>
<dbReference type="GO" id="GO:0030288">
    <property type="term" value="C:outer membrane-bounded periplasmic space"/>
    <property type="evidence" value="ECO:0007669"/>
    <property type="project" value="TreeGrafter"/>
</dbReference>
<accession>A0A4P6ZV24</accession>
<dbReference type="InterPro" id="IPR002508">
    <property type="entry name" value="MurNAc-LAA_cat"/>
</dbReference>
<dbReference type="GO" id="GO:0009253">
    <property type="term" value="P:peptidoglycan catabolic process"/>
    <property type="evidence" value="ECO:0007669"/>
    <property type="project" value="InterPro"/>
</dbReference>
<dbReference type="GO" id="GO:0008745">
    <property type="term" value="F:N-acetylmuramoyl-L-alanine amidase activity"/>
    <property type="evidence" value="ECO:0007669"/>
    <property type="project" value="InterPro"/>
</dbReference>
<dbReference type="SMART" id="SM00646">
    <property type="entry name" value="Ami_3"/>
    <property type="match status" value="1"/>
</dbReference>
<evidence type="ECO:0000313" key="4">
    <source>
        <dbReference type="Proteomes" id="UP000294292"/>
    </source>
</evidence>
<reference evidence="3 4" key="1">
    <citation type="submission" date="2019-03" db="EMBL/GenBank/DDBJ databases">
        <title>Complete genome sequence of Paenisporosarcina antarctica CGMCC 1.6503T.</title>
        <authorList>
            <person name="Rong J.-C."/>
            <person name="Chi N.-Y."/>
            <person name="Zhang Q.-F."/>
        </authorList>
    </citation>
    <scope>NUCLEOTIDE SEQUENCE [LARGE SCALE GENOMIC DNA]</scope>
    <source>
        <strain evidence="3 4">CGMCC 1.6503</strain>
    </source>
</reference>
<dbReference type="CDD" id="cd02696">
    <property type="entry name" value="MurNAc-LAA"/>
    <property type="match status" value="1"/>
</dbReference>
<organism evidence="3 4">
    <name type="scientific">Paenisporosarcina antarctica</name>
    <dbReference type="NCBI Taxonomy" id="417367"/>
    <lineage>
        <taxon>Bacteria</taxon>
        <taxon>Bacillati</taxon>
        <taxon>Bacillota</taxon>
        <taxon>Bacilli</taxon>
        <taxon>Bacillales</taxon>
        <taxon>Caryophanaceae</taxon>
        <taxon>Paenisporosarcina</taxon>
    </lineage>
</organism>
<sequence>MKRWIVIGLLLLVSVTVVIYETQASDRAFFLPAPLGGIKIVVDPGHGGMDGGSSVGDVIEKDITLKLGIALEKELKKQGAVVVMTRSQSGDALEEHNPKATFPTIRARKIADLKLREEMIVNTDADLFISVHVNAIPEERWRGAQVFYHKDGHVEGGAVAKAIQASIREQIGNTEREALAIKQVYLLKKATVPAVLVETGFLSNPEELKLLTTEDYQKKMAKAIADGIENYVNGTVQ</sequence>
<evidence type="ECO:0000313" key="3">
    <source>
        <dbReference type="EMBL" id="QBP39828.1"/>
    </source>
</evidence>
<dbReference type="RefSeq" id="WP_134208191.1">
    <property type="nucleotide sequence ID" value="NZ_CP038015.1"/>
</dbReference>
<protein>
    <submittedName>
        <fullName evidence="3">N-acetylmuramoyl-L-alanine amidase</fullName>
    </submittedName>
</protein>
<proteinExistence type="predicted"/>
<keyword evidence="4" id="KW-1185">Reference proteome</keyword>
<dbReference type="SUPFAM" id="SSF53187">
    <property type="entry name" value="Zn-dependent exopeptidases"/>
    <property type="match status" value="1"/>
</dbReference>
<keyword evidence="1" id="KW-0378">Hydrolase</keyword>
<dbReference type="OrthoDB" id="9806267at2"/>
<dbReference type="PANTHER" id="PTHR30404">
    <property type="entry name" value="N-ACETYLMURAMOYL-L-ALANINE AMIDASE"/>
    <property type="match status" value="1"/>
</dbReference>
<dbReference type="InterPro" id="IPR050695">
    <property type="entry name" value="N-acetylmuramoyl_amidase_3"/>
</dbReference>
<dbReference type="Gene3D" id="3.40.630.40">
    <property type="entry name" value="Zn-dependent exopeptidases"/>
    <property type="match status" value="1"/>
</dbReference>
<dbReference type="PANTHER" id="PTHR30404:SF0">
    <property type="entry name" value="N-ACETYLMURAMOYL-L-ALANINE AMIDASE AMIC"/>
    <property type="match status" value="1"/>
</dbReference>
<dbReference type="Proteomes" id="UP000294292">
    <property type="component" value="Chromosome"/>
</dbReference>
<dbReference type="KEGG" id="panc:E2636_01005"/>
<evidence type="ECO:0000259" key="2">
    <source>
        <dbReference type="SMART" id="SM00646"/>
    </source>
</evidence>